<dbReference type="Proteomes" id="UP000308196">
    <property type="component" value="Chromosome"/>
</dbReference>
<accession>A0A4U9UM27</accession>
<keyword evidence="3" id="KW-0326">Glycosidase</keyword>
<name>A0A4U9UM27_9SPHI</name>
<proteinExistence type="predicted"/>
<dbReference type="InterPro" id="IPR008979">
    <property type="entry name" value="Galactose-bd-like_sf"/>
</dbReference>
<dbReference type="InterPro" id="IPR000421">
    <property type="entry name" value="FA58C"/>
</dbReference>
<dbReference type="AlphaFoldDB" id="A0A4U9UM27"/>
<feature type="domain" description="F5/8 type C" evidence="1">
    <location>
        <begin position="306"/>
        <end position="464"/>
    </location>
</feature>
<dbReference type="PROSITE" id="PS51257">
    <property type="entry name" value="PROKAR_LIPOPROTEIN"/>
    <property type="match status" value="1"/>
</dbReference>
<evidence type="ECO:0000313" key="5">
    <source>
        <dbReference type="Proteomes" id="UP001566204"/>
    </source>
</evidence>
<dbReference type="GeneID" id="78462011"/>
<dbReference type="GO" id="GO:0004308">
    <property type="term" value="F:exo-alpha-sialidase activity"/>
    <property type="evidence" value="ECO:0007669"/>
    <property type="project" value="UniProtKB-EC"/>
</dbReference>
<dbReference type="PROSITE" id="PS50022">
    <property type="entry name" value="FA58C_3"/>
    <property type="match status" value="1"/>
</dbReference>
<protein>
    <submittedName>
        <fullName evidence="2">Discoidin domain-containing protein</fullName>
    </submittedName>
    <submittedName>
        <fullName evidence="3">Sialidase</fullName>
        <ecNumber evidence="3">3.2.1.18</ecNumber>
    </submittedName>
</protein>
<dbReference type="STRING" id="1123265.GCA_000686625_01678"/>
<dbReference type="EMBL" id="JBEOQB010000001">
    <property type="protein sequence ID" value="MEZ0450656.1"/>
    <property type="molecule type" value="Genomic_DNA"/>
</dbReference>
<evidence type="ECO:0000313" key="2">
    <source>
        <dbReference type="EMBL" id="MEZ0450656.1"/>
    </source>
</evidence>
<reference evidence="3 4" key="1">
    <citation type="submission" date="2019-05" db="EMBL/GenBank/DDBJ databases">
        <authorList>
            <consortium name="Pathogen Informatics"/>
        </authorList>
    </citation>
    <scope>NUCLEOTIDE SEQUENCE [LARGE SCALE GENOMIC DNA]</scope>
    <source>
        <strain evidence="3 4">NCTC11429</strain>
    </source>
</reference>
<dbReference type="Gene3D" id="2.60.120.260">
    <property type="entry name" value="Galactose-binding domain-like"/>
    <property type="match status" value="1"/>
</dbReference>
<evidence type="ECO:0000313" key="4">
    <source>
        <dbReference type="Proteomes" id="UP000308196"/>
    </source>
</evidence>
<keyword evidence="5" id="KW-1185">Reference proteome</keyword>
<dbReference type="EC" id="3.2.1.18" evidence="3"/>
<dbReference type="Pfam" id="PF00754">
    <property type="entry name" value="F5_F8_type_C"/>
    <property type="match status" value="1"/>
</dbReference>
<dbReference type="SUPFAM" id="SSF49785">
    <property type="entry name" value="Galactose-binding domain-like"/>
    <property type="match status" value="1"/>
</dbReference>
<gene>
    <name evidence="3" type="primary">nedA_1</name>
    <name evidence="2" type="ORF">ABTW24_03520</name>
    <name evidence="3" type="ORF">NCTC11429_01241</name>
</gene>
<dbReference type="Proteomes" id="UP001566204">
    <property type="component" value="Unassembled WGS sequence"/>
</dbReference>
<evidence type="ECO:0000259" key="1">
    <source>
        <dbReference type="PROSITE" id="PS50022"/>
    </source>
</evidence>
<dbReference type="InterPro" id="IPR013783">
    <property type="entry name" value="Ig-like_fold"/>
</dbReference>
<sequence length="467" mass="52180">MKRKMKKSWAFNVILGILVLFMVGCKEEELVFPRQTEQEPIVTETRPTARPTNLTYVSAYNQNVEIHWPALSDRVVKAKVRYTDGGQDRTVDVSKFDVPLVIHLSELKNYDFSLQYFTADGTGSKVTRTALTPRAYEADYKIENVSVHPVPGGVTFIFPNTSTRELPGTLSYTVGGKSFEVSLKGNIKDTVTISNLTDETKKINFSLRLQDDEWNRAPATQVEMAPGLITYKLMLPTVFSYMSGSDAVLVWDNTTKDPVTVRVQYELNGVKKTAKVEGNTDVKGKLTFDVQGKATTFTYTFETEGLTSPEHKLQVNPLAPLNKLSWTAEASSTETNEGAANGKAQSLIDGDINTYWHSTWSSTNNPVYPHWFIIDLSKTEILGSIGMIRRHNNTTGGFKTFNVEISLDKVNWSMIAEGLTFNSADSPAAWQDYSLTPVKARYIRITMTAPMNSATSTHLAEFRTHAY</sequence>
<reference evidence="2 5" key="2">
    <citation type="submission" date="2024-06" db="EMBL/GenBank/DDBJ databases">
        <title>Soil Sphingobacterium thalpophilum.</title>
        <authorList>
            <person name="Yang J."/>
            <person name="Li J."/>
        </authorList>
    </citation>
    <scope>NUCLEOTIDE SEQUENCE [LARGE SCALE GENOMIC DNA]</scope>
    <source>
        <strain evidence="2 5">22g91tb</strain>
    </source>
</reference>
<evidence type="ECO:0000313" key="3">
    <source>
        <dbReference type="EMBL" id="VTR33857.1"/>
    </source>
</evidence>
<organism evidence="3 4">
    <name type="scientific">Sphingobacterium thalpophilum</name>
    <dbReference type="NCBI Taxonomy" id="259"/>
    <lineage>
        <taxon>Bacteria</taxon>
        <taxon>Pseudomonadati</taxon>
        <taxon>Bacteroidota</taxon>
        <taxon>Sphingobacteriia</taxon>
        <taxon>Sphingobacteriales</taxon>
        <taxon>Sphingobacteriaceae</taxon>
        <taxon>Sphingobacterium</taxon>
    </lineage>
</organism>
<dbReference type="RefSeq" id="WP_028069188.1">
    <property type="nucleotide sequence ID" value="NZ_CP141191.1"/>
</dbReference>
<keyword evidence="3" id="KW-0378">Hydrolase</keyword>
<dbReference type="Gene3D" id="2.60.40.10">
    <property type="entry name" value="Immunoglobulins"/>
    <property type="match status" value="1"/>
</dbReference>
<dbReference type="EMBL" id="LR590484">
    <property type="protein sequence ID" value="VTR33857.1"/>
    <property type="molecule type" value="Genomic_DNA"/>
</dbReference>
<dbReference type="KEGG" id="stha:NCTC11429_01241"/>